<dbReference type="PANTHER" id="PTHR43201:SF8">
    <property type="entry name" value="ACYL-COA SYNTHETASE FAMILY MEMBER 3"/>
    <property type="match status" value="1"/>
</dbReference>
<protein>
    <submittedName>
        <fullName evidence="2">Uncharacterized protein</fullName>
    </submittedName>
</protein>
<accession>A0A817X9G9</accession>
<dbReference type="InterPro" id="IPR042099">
    <property type="entry name" value="ANL_N_sf"/>
</dbReference>
<dbReference type="SUPFAM" id="SSF56801">
    <property type="entry name" value="Acetyl-CoA synthetase-like"/>
    <property type="match status" value="2"/>
</dbReference>
<organism evidence="2 3">
    <name type="scientific">Rotaria socialis</name>
    <dbReference type="NCBI Taxonomy" id="392032"/>
    <lineage>
        <taxon>Eukaryota</taxon>
        <taxon>Metazoa</taxon>
        <taxon>Spiralia</taxon>
        <taxon>Gnathifera</taxon>
        <taxon>Rotifera</taxon>
        <taxon>Eurotatoria</taxon>
        <taxon>Bdelloidea</taxon>
        <taxon>Philodinida</taxon>
        <taxon>Philodinidae</taxon>
        <taxon>Rotaria</taxon>
    </lineage>
</organism>
<sequence length="197" mass="23506">MRPYATERFSSRTWEHLFQPGFERHVTVLAAVPIIYLKLILDDERKLARHPQTKEFVREQCSQMTRLMMCDSASLPESIRRRYIYKSIKRRKNSRFRFKKDCVLMIINSNYILLVNQCLASSMSYETLVEADSDNTKVEIQNIDEPVEGELLIQSPTLFKEYWRKRNETHATFTIDDRFLKTDDICRYDSEKNIFNS</sequence>
<dbReference type="GO" id="GO:0031956">
    <property type="term" value="F:medium-chain fatty acid-CoA ligase activity"/>
    <property type="evidence" value="ECO:0007669"/>
    <property type="project" value="TreeGrafter"/>
</dbReference>
<evidence type="ECO:0000313" key="2">
    <source>
        <dbReference type="EMBL" id="CAF3365370.1"/>
    </source>
</evidence>
<proteinExistence type="inferred from homology"/>
<dbReference type="GO" id="GO:0006631">
    <property type="term" value="P:fatty acid metabolic process"/>
    <property type="evidence" value="ECO:0007669"/>
    <property type="project" value="TreeGrafter"/>
</dbReference>
<evidence type="ECO:0000313" key="3">
    <source>
        <dbReference type="Proteomes" id="UP000663865"/>
    </source>
</evidence>
<dbReference type="PANTHER" id="PTHR43201">
    <property type="entry name" value="ACYL-COA SYNTHETASE"/>
    <property type="match status" value="1"/>
</dbReference>
<comment type="similarity">
    <text evidence="1">Belongs to the ATP-dependent AMP-binding enzyme family.</text>
</comment>
<reference evidence="2" key="1">
    <citation type="submission" date="2021-02" db="EMBL/GenBank/DDBJ databases">
        <authorList>
            <person name="Nowell W R."/>
        </authorList>
    </citation>
    <scope>NUCLEOTIDE SEQUENCE</scope>
</reference>
<gene>
    <name evidence="2" type="ORF">KIK155_LOCUS4881</name>
</gene>
<dbReference type="Gene3D" id="3.40.50.12780">
    <property type="entry name" value="N-terminal domain of ligase-like"/>
    <property type="match status" value="1"/>
</dbReference>
<dbReference type="EMBL" id="CAJNYV010000528">
    <property type="protein sequence ID" value="CAF3365370.1"/>
    <property type="molecule type" value="Genomic_DNA"/>
</dbReference>
<dbReference type="AlphaFoldDB" id="A0A817X9G9"/>
<name>A0A817X9G9_9BILA</name>
<comment type="caution">
    <text evidence="2">The sequence shown here is derived from an EMBL/GenBank/DDBJ whole genome shotgun (WGS) entry which is preliminary data.</text>
</comment>
<dbReference type="Proteomes" id="UP000663865">
    <property type="component" value="Unassembled WGS sequence"/>
</dbReference>
<evidence type="ECO:0000256" key="1">
    <source>
        <dbReference type="ARBA" id="ARBA00006432"/>
    </source>
</evidence>